<name>A0A1X1T2L9_9MYCO</name>
<protein>
    <submittedName>
        <fullName evidence="3">Uncharacterized protein</fullName>
    </submittedName>
</protein>
<evidence type="ECO:0000313" key="5">
    <source>
        <dbReference type="Proteomes" id="UP000467201"/>
    </source>
</evidence>
<proteinExistence type="predicted"/>
<dbReference type="Proteomes" id="UP000193564">
    <property type="component" value="Unassembled WGS sequence"/>
</dbReference>
<reference evidence="2 5" key="2">
    <citation type="journal article" date="2019" name="Emerg. Microbes Infect.">
        <title>Comprehensive subspecies identification of 175 nontuberculous mycobacteria species based on 7547 genomic profiles.</title>
        <authorList>
            <person name="Matsumoto Y."/>
            <person name="Kinjo T."/>
            <person name="Motooka D."/>
            <person name="Nabeya D."/>
            <person name="Jung N."/>
            <person name="Uechi K."/>
            <person name="Horii T."/>
            <person name="Iida T."/>
            <person name="Fujita J."/>
            <person name="Nakamura S."/>
        </authorList>
    </citation>
    <scope>NUCLEOTIDE SEQUENCE [LARGE SCALE GENOMIC DNA]</scope>
    <source>
        <strain evidence="2 5">JCM 12405</strain>
    </source>
</reference>
<dbReference type="EMBL" id="AP022605">
    <property type="protein sequence ID" value="BBZ09313.1"/>
    <property type="molecule type" value="Genomic_DNA"/>
</dbReference>
<sequence>MLVPPALYSPANQSADRRERPSDAGIAAVDAASAALRVRQAGRIAGQAGDLSAASAGYDDTDRSNAADISATV</sequence>
<feature type="region of interest" description="Disordered" evidence="1">
    <location>
        <begin position="1"/>
        <end position="24"/>
    </location>
</feature>
<organism evidence="3 4">
    <name type="scientific">Mycolicibacterium doricum</name>
    <dbReference type="NCBI Taxonomy" id="126673"/>
    <lineage>
        <taxon>Bacteria</taxon>
        <taxon>Bacillati</taxon>
        <taxon>Actinomycetota</taxon>
        <taxon>Actinomycetes</taxon>
        <taxon>Mycobacteriales</taxon>
        <taxon>Mycobacteriaceae</taxon>
        <taxon>Mycolicibacterium</taxon>
    </lineage>
</organism>
<evidence type="ECO:0000313" key="4">
    <source>
        <dbReference type="Proteomes" id="UP000193564"/>
    </source>
</evidence>
<evidence type="ECO:0000256" key="1">
    <source>
        <dbReference type="SAM" id="MobiDB-lite"/>
    </source>
</evidence>
<feature type="region of interest" description="Disordered" evidence="1">
    <location>
        <begin position="47"/>
        <end position="73"/>
    </location>
</feature>
<accession>A0A1X1T2L9</accession>
<dbReference type="AlphaFoldDB" id="A0A1X1T2L9"/>
<reference evidence="2" key="3">
    <citation type="submission" date="2020-02" db="EMBL/GenBank/DDBJ databases">
        <authorList>
            <person name="Matsumoto Y."/>
            <person name="Motooka D."/>
            <person name="Nakamura S."/>
        </authorList>
    </citation>
    <scope>NUCLEOTIDE SEQUENCE</scope>
    <source>
        <strain evidence="2">JCM 12405</strain>
    </source>
</reference>
<evidence type="ECO:0000313" key="3">
    <source>
        <dbReference type="EMBL" id="ORV38492.1"/>
    </source>
</evidence>
<dbReference type="KEGG" id="mdr:MDOR_34820"/>
<dbReference type="EMBL" id="LQOS01000041">
    <property type="protein sequence ID" value="ORV38492.1"/>
    <property type="molecule type" value="Genomic_DNA"/>
</dbReference>
<evidence type="ECO:0000313" key="2">
    <source>
        <dbReference type="EMBL" id="BBZ09313.1"/>
    </source>
</evidence>
<gene>
    <name evidence="3" type="ORF">AWC01_14570</name>
    <name evidence="2" type="ORF">MDOR_34820</name>
</gene>
<reference evidence="3 4" key="1">
    <citation type="submission" date="2016-01" db="EMBL/GenBank/DDBJ databases">
        <title>The new phylogeny of the genus Mycobacterium.</title>
        <authorList>
            <person name="Tarcisio F."/>
            <person name="Conor M."/>
            <person name="Antonella G."/>
            <person name="Elisabetta G."/>
            <person name="Giulia F.S."/>
            <person name="Sara T."/>
            <person name="Anna F."/>
            <person name="Clotilde B."/>
            <person name="Roberto B."/>
            <person name="Veronica D.S."/>
            <person name="Fabio R."/>
            <person name="Monica P."/>
            <person name="Olivier J."/>
            <person name="Enrico T."/>
            <person name="Nicola S."/>
        </authorList>
    </citation>
    <scope>NUCLEOTIDE SEQUENCE [LARGE SCALE GENOMIC DNA]</scope>
    <source>
        <strain evidence="3 4">DSM 44339</strain>
    </source>
</reference>
<keyword evidence="4" id="KW-1185">Reference proteome</keyword>
<dbReference type="Proteomes" id="UP000467201">
    <property type="component" value="Chromosome"/>
</dbReference>